<dbReference type="EMBL" id="UINC01019504">
    <property type="protein sequence ID" value="SVA82618.1"/>
    <property type="molecule type" value="Genomic_DNA"/>
</dbReference>
<gene>
    <name evidence="2" type="ORF">METZ01_LOCUS135472</name>
</gene>
<organism evidence="2">
    <name type="scientific">marine metagenome</name>
    <dbReference type="NCBI Taxonomy" id="408172"/>
    <lineage>
        <taxon>unclassified sequences</taxon>
        <taxon>metagenomes</taxon>
        <taxon>ecological metagenomes</taxon>
    </lineage>
</organism>
<accession>A0A381Z008</accession>
<dbReference type="AlphaFoldDB" id="A0A381Z008"/>
<name>A0A381Z008_9ZZZZ</name>
<keyword evidence="1" id="KW-1133">Transmembrane helix</keyword>
<proteinExistence type="predicted"/>
<sequence>MKRPKVISLGLRWQDHIAGDPDDTAMHLKYLHQRHASYCKYVKSISIVGTTIIFMLFGVIMYVFVALGLAL</sequence>
<evidence type="ECO:0000313" key="2">
    <source>
        <dbReference type="EMBL" id="SVA82618.1"/>
    </source>
</evidence>
<keyword evidence="1" id="KW-0812">Transmembrane</keyword>
<keyword evidence="1" id="KW-0472">Membrane</keyword>
<protein>
    <submittedName>
        <fullName evidence="2">Uncharacterized protein</fullName>
    </submittedName>
</protein>
<reference evidence="2" key="1">
    <citation type="submission" date="2018-05" db="EMBL/GenBank/DDBJ databases">
        <authorList>
            <person name="Lanie J.A."/>
            <person name="Ng W.-L."/>
            <person name="Kazmierczak K.M."/>
            <person name="Andrzejewski T.M."/>
            <person name="Davidsen T.M."/>
            <person name="Wayne K.J."/>
            <person name="Tettelin H."/>
            <person name="Glass J.I."/>
            <person name="Rusch D."/>
            <person name="Podicherti R."/>
            <person name="Tsui H.-C.T."/>
            <person name="Winkler M.E."/>
        </authorList>
    </citation>
    <scope>NUCLEOTIDE SEQUENCE</scope>
</reference>
<feature type="transmembrane region" description="Helical" evidence="1">
    <location>
        <begin position="44"/>
        <end position="70"/>
    </location>
</feature>
<evidence type="ECO:0000256" key="1">
    <source>
        <dbReference type="SAM" id="Phobius"/>
    </source>
</evidence>